<evidence type="ECO:0000256" key="4">
    <source>
        <dbReference type="PROSITE-ProRule" id="PRU00335"/>
    </source>
</evidence>
<dbReference type="PRINTS" id="PR00455">
    <property type="entry name" value="HTHTETR"/>
</dbReference>
<keyword evidence="3" id="KW-0804">Transcription</keyword>
<reference evidence="7" key="1">
    <citation type="journal article" date="2019" name="Int. J. Syst. Evol. Microbiol.">
        <title>The Global Catalogue of Microorganisms (GCM) 10K type strain sequencing project: providing services to taxonomists for standard genome sequencing and annotation.</title>
        <authorList>
            <consortium name="The Broad Institute Genomics Platform"/>
            <consortium name="The Broad Institute Genome Sequencing Center for Infectious Disease"/>
            <person name="Wu L."/>
            <person name="Ma J."/>
        </authorList>
    </citation>
    <scope>NUCLEOTIDE SEQUENCE [LARGE SCALE GENOMIC DNA]</scope>
    <source>
        <strain evidence="7">IBRC-M 10908</strain>
    </source>
</reference>
<dbReference type="PANTHER" id="PTHR47506">
    <property type="entry name" value="TRANSCRIPTIONAL REGULATORY PROTEIN"/>
    <property type="match status" value="1"/>
</dbReference>
<gene>
    <name evidence="6" type="ORF">ACFPET_19145</name>
</gene>
<keyword evidence="2 4" id="KW-0238">DNA-binding</keyword>
<dbReference type="InterPro" id="IPR036271">
    <property type="entry name" value="Tet_transcr_reg_TetR-rel_C_sf"/>
</dbReference>
<protein>
    <submittedName>
        <fullName evidence="6">TetR/AcrR family transcriptional regulator</fullName>
    </submittedName>
</protein>
<dbReference type="InterPro" id="IPR001647">
    <property type="entry name" value="HTH_TetR"/>
</dbReference>
<dbReference type="RefSeq" id="WP_380624186.1">
    <property type="nucleotide sequence ID" value="NZ_JBHSDK010000028.1"/>
</dbReference>
<evidence type="ECO:0000256" key="1">
    <source>
        <dbReference type="ARBA" id="ARBA00023015"/>
    </source>
</evidence>
<dbReference type="PANTHER" id="PTHR47506:SF6">
    <property type="entry name" value="HTH-TYPE TRANSCRIPTIONAL REPRESSOR NEMR"/>
    <property type="match status" value="1"/>
</dbReference>
<evidence type="ECO:0000256" key="3">
    <source>
        <dbReference type="ARBA" id="ARBA00023163"/>
    </source>
</evidence>
<sequence>MEDTAAPKLTYAARRILETAAVLFYDNGINSIGVDRIAAESGVTKKTIYDRFGSKDKLIAEYLRRRSEKWKREYVDAAIAEAPGPREAVVAVFDALQSWIGEMGDRGCAMVNARAELADDGHPSRALAEEQKRWLLRRFEGLLAEAGIPEPSEKAAELLLLHEGALVMRHLNALPEGIGTARRAAERLVAG</sequence>
<dbReference type="EMBL" id="JBHSDK010000028">
    <property type="protein sequence ID" value="MFC4337320.1"/>
    <property type="molecule type" value="Genomic_DNA"/>
</dbReference>
<dbReference type="SUPFAM" id="SSF48498">
    <property type="entry name" value="Tetracyclin repressor-like, C-terminal domain"/>
    <property type="match status" value="1"/>
</dbReference>
<feature type="domain" description="HTH tetR-type" evidence="5">
    <location>
        <begin position="10"/>
        <end position="70"/>
    </location>
</feature>
<dbReference type="InterPro" id="IPR009057">
    <property type="entry name" value="Homeodomain-like_sf"/>
</dbReference>
<dbReference type="PROSITE" id="PS50977">
    <property type="entry name" value="HTH_TETR_2"/>
    <property type="match status" value="1"/>
</dbReference>
<evidence type="ECO:0000256" key="2">
    <source>
        <dbReference type="ARBA" id="ARBA00023125"/>
    </source>
</evidence>
<evidence type="ECO:0000259" key="5">
    <source>
        <dbReference type="PROSITE" id="PS50977"/>
    </source>
</evidence>
<comment type="caution">
    <text evidence="6">The sequence shown here is derived from an EMBL/GenBank/DDBJ whole genome shotgun (WGS) entry which is preliminary data.</text>
</comment>
<keyword evidence="1" id="KW-0805">Transcription regulation</keyword>
<accession>A0ABV8U2I4</accession>
<dbReference type="Gene3D" id="1.10.357.10">
    <property type="entry name" value="Tetracycline Repressor, domain 2"/>
    <property type="match status" value="1"/>
</dbReference>
<organism evidence="6 7">
    <name type="scientific">Salininema proteolyticum</name>
    <dbReference type="NCBI Taxonomy" id="1607685"/>
    <lineage>
        <taxon>Bacteria</taxon>
        <taxon>Bacillati</taxon>
        <taxon>Actinomycetota</taxon>
        <taxon>Actinomycetes</taxon>
        <taxon>Glycomycetales</taxon>
        <taxon>Glycomycetaceae</taxon>
        <taxon>Salininema</taxon>
    </lineage>
</organism>
<proteinExistence type="predicted"/>
<dbReference type="SUPFAM" id="SSF46689">
    <property type="entry name" value="Homeodomain-like"/>
    <property type="match status" value="1"/>
</dbReference>
<dbReference type="Proteomes" id="UP001595823">
    <property type="component" value="Unassembled WGS sequence"/>
</dbReference>
<feature type="DNA-binding region" description="H-T-H motif" evidence="4">
    <location>
        <begin position="33"/>
        <end position="52"/>
    </location>
</feature>
<dbReference type="Pfam" id="PF00440">
    <property type="entry name" value="TetR_N"/>
    <property type="match status" value="1"/>
</dbReference>
<evidence type="ECO:0000313" key="6">
    <source>
        <dbReference type="EMBL" id="MFC4337320.1"/>
    </source>
</evidence>
<name>A0ABV8U2I4_9ACTN</name>
<keyword evidence="7" id="KW-1185">Reference proteome</keyword>
<evidence type="ECO:0000313" key="7">
    <source>
        <dbReference type="Proteomes" id="UP001595823"/>
    </source>
</evidence>